<dbReference type="SUPFAM" id="SSF143456">
    <property type="entry name" value="VC0467-like"/>
    <property type="match status" value="1"/>
</dbReference>
<dbReference type="GO" id="GO:0005829">
    <property type="term" value="C:cytosol"/>
    <property type="evidence" value="ECO:0007669"/>
    <property type="project" value="TreeGrafter"/>
</dbReference>
<dbReference type="PANTHER" id="PTHR30327">
    <property type="entry name" value="UNCHARACTERIZED PROTEIN YQGE"/>
    <property type="match status" value="1"/>
</dbReference>
<dbReference type="Proteomes" id="UP000286947">
    <property type="component" value="Unassembled WGS sequence"/>
</dbReference>
<protein>
    <recommendedName>
        <fullName evidence="2">UPF0301 protein CUZ56_02769</fullName>
    </recommendedName>
</protein>
<name>A0A433SAB2_9BURK</name>
<evidence type="ECO:0000256" key="2">
    <source>
        <dbReference type="HAMAP-Rule" id="MF_00758"/>
    </source>
</evidence>
<dbReference type="HAMAP" id="MF_00758">
    <property type="entry name" value="UPF0301"/>
    <property type="match status" value="1"/>
</dbReference>
<proteinExistence type="inferred from homology"/>
<gene>
    <name evidence="3" type="ORF">CUZ56_02769</name>
</gene>
<sequence length="198" mass="21593">MGESSPLDLTNHFLIAMPGMLDDSFSQGIIYLCEHNAQGALGLVINKPVDISLQQLFDKVDLPLADILLQDNPVYYGGPVQTERGFVLHDPMMPITDDRTLSYYNATLHVPDGLDMTSSKDVLEDIATGKGPQRFLVTLGYAGWGAGQLEEELARNSWLTVRASPEIIFDTPAPDRYVRTLALLGIQPEALVGIAGHA</sequence>
<dbReference type="Pfam" id="PF02622">
    <property type="entry name" value="DUF179"/>
    <property type="match status" value="1"/>
</dbReference>
<evidence type="ECO:0000313" key="4">
    <source>
        <dbReference type="Proteomes" id="UP000286947"/>
    </source>
</evidence>
<dbReference type="InterPro" id="IPR003774">
    <property type="entry name" value="AlgH-like"/>
</dbReference>
<dbReference type="AlphaFoldDB" id="A0A433SAB2"/>
<dbReference type="PANTHER" id="PTHR30327:SF1">
    <property type="entry name" value="UPF0301 PROTEIN YQGE"/>
    <property type="match status" value="1"/>
</dbReference>
<comment type="similarity">
    <text evidence="1 2">Belongs to the UPF0301 (AlgH) family.</text>
</comment>
<comment type="caution">
    <text evidence="3">The sequence shown here is derived from an EMBL/GenBank/DDBJ whole genome shotgun (WGS) entry which is preliminary data.</text>
</comment>
<evidence type="ECO:0000313" key="3">
    <source>
        <dbReference type="EMBL" id="RUS65683.1"/>
    </source>
</evidence>
<reference evidence="3 4" key="1">
    <citation type="submission" date="2018-01" db="EMBL/GenBank/DDBJ databases">
        <title>Saezia sanguinis gen. nov., sp. nov., in the order Burkholderiales isolated from human blood.</title>
        <authorList>
            <person name="Medina-Pascual M.J."/>
            <person name="Valdezate S."/>
            <person name="Monzon S."/>
            <person name="Cuesta I."/>
            <person name="Carrasco G."/>
            <person name="Villalon P."/>
            <person name="Saez-Nieto J.A."/>
        </authorList>
    </citation>
    <scope>NUCLEOTIDE SEQUENCE [LARGE SCALE GENOMIC DNA]</scope>
    <source>
        <strain evidence="3 4">CNM695-12</strain>
    </source>
</reference>
<organism evidence="3 4">
    <name type="scientific">Saezia sanguinis</name>
    <dbReference type="NCBI Taxonomy" id="1965230"/>
    <lineage>
        <taxon>Bacteria</taxon>
        <taxon>Pseudomonadati</taxon>
        <taxon>Pseudomonadota</taxon>
        <taxon>Betaproteobacteria</taxon>
        <taxon>Burkholderiales</taxon>
        <taxon>Saeziaceae</taxon>
        <taxon>Saezia</taxon>
    </lineage>
</organism>
<keyword evidence="4" id="KW-1185">Reference proteome</keyword>
<dbReference type="NCBIfam" id="NF001266">
    <property type="entry name" value="PRK00228.1-1"/>
    <property type="match status" value="1"/>
</dbReference>
<dbReference type="OrthoDB" id="9807486at2"/>
<evidence type="ECO:0000256" key="1">
    <source>
        <dbReference type="ARBA" id="ARBA00009600"/>
    </source>
</evidence>
<accession>A0A433SAB2</accession>
<dbReference type="EMBL" id="PQSP01000010">
    <property type="protein sequence ID" value="RUS65683.1"/>
    <property type="molecule type" value="Genomic_DNA"/>
</dbReference>
<dbReference type="RefSeq" id="WP_126980933.1">
    <property type="nucleotide sequence ID" value="NZ_CAWUGC010000004.1"/>
</dbReference>
<dbReference type="Gene3D" id="3.40.1740.10">
    <property type="entry name" value="VC0467-like"/>
    <property type="match status" value="1"/>
</dbReference>